<dbReference type="Proteomes" id="UP000095287">
    <property type="component" value="Unplaced"/>
</dbReference>
<proteinExistence type="predicted"/>
<reference evidence="2" key="1">
    <citation type="submission" date="2016-11" db="UniProtKB">
        <authorList>
            <consortium name="WormBaseParasite"/>
        </authorList>
    </citation>
    <scope>IDENTIFICATION</scope>
</reference>
<evidence type="ECO:0000313" key="1">
    <source>
        <dbReference type="Proteomes" id="UP000095287"/>
    </source>
</evidence>
<evidence type="ECO:0000313" key="2">
    <source>
        <dbReference type="WBParaSite" id="L893_g6695.t1"/>
    </source>
</evidence>
<protein>
    <submittedName>
        <fullName evidence="2">HSF_DOMAIN domain-containing protein</fullName>
    </submittedName>
</protein>
<dbReference type="WBParaSite" id="L893_g6695.t1">
    <property type="protein sequence ID" value="L893_g6695.t1"/>
    <property type="gene ID" value="L893_g6695"/>
</dbReference>
<keyword evidence="1" id="KW-1185">Reference proteome</keyword>
<accession>A0A1I8AL20</accession>
<sequence length="76" mass="8866">MVVCSIGKKLERSLTLSFLQKTKPFLRTACVFVEPRHGRVVGWDQHNFHFWTLESVLAALVEPHKNNGYRRGTLWK</sequence>
<name>A0A1I8AL20_9BILA</name>
<dbReference type="AlphaFoldDB" id="A0A1I8AL20"/>
<organism evidence="1 2">
    <name type="scientific">Steinernema glaseri</name>
    <dbReference type="NCBI Taxonomy" id="37863"/>
    <lineage>
        <taxon>Eukaryota</taxon>
        <taxon>Metazoa</taxon>
        <taxon>Ecdysozoa</taxon>
        <taxon>Nematoda</taxon>
        <taxon>Chromadorea</taxon>
        <taxon>Rhabditida</taxon>
        <taxon>Tylenchina</taxon>
        <taxon>Panagrolaimomorpha</taxon>
        <taxon>Strongyloidoidea</taxon>
        <taxon>Steinernematidae</taxon>
        <taxon>Steinernema</taxon>
    </lineage>
</organism>